<reference evidence="1 2" key="1">
    <citation type="submission" date="2021-01" db="EMBL/GenBank/DDBJ databases">
        <title>Whole genome shotgun sequence of Actinoplanes lobatus NBRC 12513.</title>
        <authorList>
            <person name="Komaki H."/>
            <person name="Tamura T."/>
        </authorList>
    </citation>
    <scope>NUCLEOTIDE SEQUENCE [LARGE SCALE GENOMIC DNA]</scope>
    <source>
        <strain evidence="1 2">NBRC 12513</strain>
    </source>
</reference>
<dbReference type="Proteomes" id="UP000631312">
    <property type="component" value="Unassembled WGS sequence"/>
</dbReference>
<organism evidence="1 2">
    <name type="scientific">Actinoplanes lobatus</name>
    <dbReference type="NCBI Taxonomy" id="113568"/>
    <lineage>
        <taxon>Bacteria</taxon>
        <taxon>Bacillati</taxon>
        <taxon>Actinomycetota</taxon>
        <taxon>Actinomycetes</taxon>
        <taxon>Micromonosporales</taxon>
        <taxon>Micromonosporaceae</taxon>
        <taxon>Actinoplanes</taxon>
    </lineage>
</organism>
<proteinExistence type="predicted"/>
<sequence>MLVVYSAEMGVVTIPAPAGVSTPEGIRVGSTVRQVRDAYSDLEGDESIGLYANQNDGDDSRYEFHFRKGAVVALFVGRTAADCG</sequence>
<evidence type="ECO:0000313" key="1">
    <source>
        <dbReference type="EMBL" id="GIE42126.1"/>
    </source>
</evidence>
<evidence type="ECO:0000313" key="2">
    <source>
        <dbReference type="Proteomes" id="UP000631312"/>
    </source>
</evidence>
<gene>
    <name evidence="1" type="ORF">Alo02nite_50240</name>
</gene>
<protein>
    <submittedName>
        <fullName evidence="1">Uncharacterized protein</fullName>
    </submittedName>
</protein>
<name>A0ABQ4AMA3_9ACTN</name>
<accession>A0ABQ4AMA3</accession>
<keyword evidence="2" id="KW-1185">Reference proteome</keyword>
<dbReference type="EMBL" id="BOMP01000086">
    <property type="protein sequence ID" value="GIE42126.1"/>
    <property type="molecule type" value="Genomic_DNA"/>
</dbReference>
<comment type="caution">
    <text evidence="1">The sequence shown here is derived from an EMBL/GenBank/DDBJ whole genome shotgun (WGS) entry which is preliminary data.</text>
</comment>